<evidence type="ECO:0000256" key="3">
    <source>
        <dbReference type="ARBA" id="ARBA00022692"/>
    </source>
</evidence>
<comment type="caution">
    <text evidence="8">The sequence shown here is derived from an EMBL/GenBank/DDBJ whole genome shotgun (WGS) entry which is preliminary data.</text>
</comment>
<feature type="domain" description="Single Cache" evidence="7">
    <location>
        <begin position="24"/>
        <end position="100"/>
    </location>
</feature>
<dbReference type="Pfam" id="PF17200">
    <property type="entry name" value="sCache_2"/>
    <property type="match status" value="1"/>
</dbReference>
<comment type="subcellular location">
    <subcellularLocation>
        <location evidence="1">Cell membrane</location>
        <topology evidence="1">Multi-pass membrane protein</topology>
    </subcellularLocation>
</comment>
<keyword evidence="9" id="KW-1185">Reference proteome</keyword>
<dbReference type="EMBL" id="JACOGD010000004">
    <property type="protein sequence ID" value="MBC3931934.1"/>
    <property type="molecule type" value="Genomic_DNA"/>
</dbReference>
<proteinExistence type="predicted"/>
<evidence type="ECO:0000256" key="1">
    <source>
        <dbReference type="ARBA" id="ARBA00004651"/>
    </source>
</evidence>
<feature type="signal peptide" evidence="6">
    <location>
        <begin position="1"/>
        <end position="18"/>
    </location>
</feature>
<evidence type="ECO:0000313" key="9">
    <source>
        <dbReference type="Proteomes" id="UP000654304"/>
    </source>
</evidence>
<dbReference type="SMART" id="SM01049">
    <property type="entry name" value="Cache_2"/>
    <property type="match status" value="1"/>
</dbReference>
<dbReference type="InterPro" id="IPR033480">
    <property type="entry name" value="sCache_2"/>
</dbReference>
<keyword evidence="3" id="KW-0812">Transmembrane</keyword>
<evidence type="ECO:0000259" key="7">
    <source>
        <dbReference type="SMART" id="SM01049"/>
    </source>
</evidence>
<dbReference type="Proteomes" id="UP000654304">
    <property type="component" value="Unassembled WGS sequence"/>
</dbReference>
<feature type="chain" id="PRO_5045564875" evidence="6">
    <location>
        <begin position="19"/>
        <end position="148"/>
    </location>
</feature>
<organism evidence="8 9">
    <name type="scientific">Undibacterium curvum</name>
    <dbReference type="NCBI Taxonomy" id="2762294"/>
    <lineage>
        <taxon>Bacteria</taxon>
        <taxon>Pseudomonadati</taxon>
        <taxon>Pseudomonadota</taxon>
        <taxon>Betaproteobacteria</taxon>
        <taxon>Burkholderiales</taxon>
        <taxon>Oxalobacteraceae</taxon>
        <taxon>Undibacterium</taxon>
    </lineage>
</organism>
<gene>
    <name evidence="8" type="ORF">H8K43_09645</name>
</gene>
<keyword evidence="5" id="KW-0472">Membrane</keyword>
<evidence type="ECO:0000313" key="8">
    <source>
        <dbReference type="EMBL" id="MBC3931934.1"/>
    </source>
</evidence>
<evidence type="ECO:0000256" key="4">
    <source>
        <dbReference type="ARBA" id="ARBA00022989"/>
    </source>
</evidence>
<keyword evidence="6" id="KW-0732">Signal</keyword>
<evidence type="ECO:0000256" key="6">
    <source>
        <dbReference type="SAM" id="SignalP"/>
    </source>
</evidence>
<accession>A0ABR7A4U9</accession>
<evidence type="ECO:0000256" key="2">
    <source>
        <dbReference type="ARBA" id="ARBA00022475"/>
    </source>
</evidence>
<evidence type="ECO:0000256" key="5">
    <source>
        <dbReference type="ARBA" id="ARBA00023136"/>
    </source>
</evidence>
<dbReference type="Gene3D" id="3.30.450.20">
    <property type="entry name" value="PAS domain"/>
    <property type="match status" value="1"/>
</dbReference>
<name>A0ABR7A4U9_9BURK</name>
<keyword evidence="4" id="KW-1133">Transmembrane helix</keyword>
<sequence length="148" mass="16441">MSFALSLFAVFCPLQACAAEVGTADDAIALVKKAVSYLKENGPEKSFAAFNDSKGQFTNKDLYIFVINQKGKMVAHGMLPKIVDKDVLEMKDADGKFLFKDMLAATSKQANAWVYYKWPNPSTKSVDDKSTYLERVDEFVIGCGIYKK</sequence>
<reference evidence="8 9" key="1">
    <citation type="submission" date="2020-08" db="EMBL/GenBank/DDBJ databases">
        <title>Novel species isolated from subtropical streams in China.</title>
        <authorList>
            <person name="Lu H."/>
        </authorList>
    </citation>
    <scope>NUCLEOTIDE SEQUENCE [LARGE SCALE GENOMIC DNA]</scope>
    <source>
        <strain evidence="8 9">CY22W</strain>
    </source>
</reference>
<keyword evidence="2" id="KW-1003">Cell membrane</keyword>
<protein>
    <submittedName>
        <fullName evidence="8">Cache domain-containing protein</fullName>
    </submittedName>
</protein>